<gene>
    <name evidence="2" type="ORF">CALCODRAFT_44005</name>
</gene>
<feature type="region of interest" description="Disordered" evidence="1">
    <location>
        <begin position="137"/>
        <end position="237"/>
    </location>
</feature>
<feature type="region of interest" description="Disordered" evidence="1">
    <location>
        <begin position="85"/>
        <end position="114"/>
    </location>
</feature>
<evidence type="ECO:0000256" key="1">
    <source>
        <dbReference type="SAM" id="MobiDB-lite"/>
    </source>
</evidence>
<sequence length="237" mass="26933">MSKLCVKDFRILVDHLSTTSRLEELGELPELHIHVPALLHTLHQQLPRPERIPPLPRPLLAPRLPQHPFHLLPHPLHAPLNRAPLLPAAERPPPSPSSAHLEQLEPGVQGPADPERVHRLVAPQRPEDHRQALAERFERGVAPSVREHPPQRRVGEDRLLRRPGDDGAPPRGLDALQQRAGEERVQRVRRGHAEDEGHWLGQREQEVDQRLQVLPRDRGRVDRTEGDEQPALRAVLL</sequence>
<feature type="compositionally biased region" description="Basic and acidic residues" evidence="1">
    <location>
        <begin position="137"/>
        <end position="165"/>
    </location>
</feature>
<reference evidence="2 3" key="1">
    <citation type="journal article" date="2016" name="Mol. Biol. Evol.">
        <title>Comparative Genomics of Early-Diverging Mushroom-Forming Fungi Provides Insights into the Origins of Lignocellulose Decay Capabilities.</title>
        <authorList>
            <person name="Nagy L.G."/>
            <person name="Riley R."/>
            <person name="Tritt A."/>
            <person name="Adam C."/>
            <person name="Daum C."/>
            <person name="Floudas D."/>
            <person name="Sun H."/>
            <person name="Yadav J.S."/>
            <person name="Pangilinan J."/>
            <person name="Larsson K.H."/>
            <person name="Matsuura K."/>
            <person name="Barry K."/>
            <person name="Labutti K."/>
            <person name="Kuo R."/>
            <person name="Ohm R.A."/>
            <person name="Bhattacharya S.S."/>
            <person name="Shirouzu T."/>
            <person name="Yoshinaga Y."/>
            <person name="Martin F.M."/>
            <person name="Grigoriev I.V."/>
            <person name="Hibbett D.S."/>
        </authorList>
    </citation>
    <scope>NUCLEOTIDE SEQUENCE [LARGE SCALE GENOMIC DNA]</scope>
    <source>
        <strain evidence="2 3">HHB12733</strain>
    </source>
</reference>
<dbReference type="InParanoid" id="A0A165DVV2"/>
<keyword evidence="3" id="KW-1185">Reference proteome</keyword>
<protein>
    <submittedName>
        <fullName evidence="2">Uncharacterized protein</fullName>
    </submittedName>
</protein>
<dbReference type="AlphaFoldDB" id="A0A165DVV2"/>
<organism evidence="2 3">
    <name type="scientific">Calocera cornea HHB12733</name>
    <dbReference type="NCBI Taxonomy" id="1353952"/>
    <lineage>
        <taxon>Eukaryota</taxon>
        <taxon>Fungi</taxon>
        <taxon>Dikarya</taxon>
        <taxon>Basidiomycota</taxon>
        <taxon>Agaricomycotina</taxon>
        <taxon>Dacrymycetes</taxon>
        <taxon>Dacrymycetales</taxon>
        <taxon>Dacrymycetaceae</taxon>
        <taxon>Calocera</taxon>
    </lineage>
</organism>
<name>A0A165DVV2_9BASI</name>
<evidence type="ECO:0000313" key="2">
    <source>
        <dbReference type="EMBL" id="KZT53644.1"/>
    </source>
</evidence>
<dbReference type="Proteomes" id="UP000076842">
    <property type="component" value="Unassembled WGS sequence"/>
</dbReference>
<proteinExistence type="predicted"/>
<dbReference type="EMBL" id="KV424032">
    <property type="protein sequence ID" value="KZT53644.1"/>
    <property type="molecule type" value="Genomic_DNA"/>
</dbReference>
<accession>A0A165DVV2</accession>
<feature type="compositionally biased region" description="Basic and acidic residues" evidence="1">
    <location>
        <begin position="180"/>
        <end position="226"/>
    </location>
</feature>
<evidence type="ECO:0000313" key="3">
    <source>
        <dbReference type="Proteomes" id="UP000076842"/>
    </source>
</evidence>